<feature type="domain" description="Fibronectin type-III" evidence="3">
    <location>
        <begin position="27"/>
        <end position="127"/>
    </location>
</feature>
<feature type="compositionally biased region" description="Polar residues" evidence="1">
    <location>
        <begin position="125"/>
        <end position="149"/>
    </location>
</feature>
<dbReference type="CDD" id="cd00063">
    <property type="entry name" value="FN3"/>
    <property type="match status" value="1"/>
</dbReference>
<dbReference type="PROSITE" id="PS50853">
    <property type="entry name" value="FN3"/>
    <property type="match status" value="1"/>
</dbReference>
<dbReference type="EMBL" id="JAULBC010000002">
    <property type="protein sequence ID" value="MEX6687529.1"/>
    <property type="molecule type" value="Genomic_DNA"/>
</dbReference>
<dbReference type="SUPFAM" id="SSF53474">
    <property type="entry name" value="alpha/beta-Hydrolases"/>
    <property type="match status" value="1"/>
</dbReference>
<comment type="caution">
    <text evidence="4">The sequence shown here is derived from an EMBL/GenBank/DDBJ whole genome shotgun (WGS) entry which is preliminary data.</text>
</comment>
<keyword evidence="5" id="KW-1185">Reference proteome</keyword>
<evidence type="ECO:0000256" key="1">
    <source>
        <dbReference type="SAM" id="MobiDB-lite"/>
    </source>
</evidence>
<dbReference type="Gene3D" id="2.60.40.10">
    <property type="entry name" value="Immunoglobulins"/>
    <property type="match status" value="1"/>
</dbReference>
<feature type="compositionally biased region" description="Low complexity" evidence="1">
    <location>
        <begin position="158"/>
        <end position="186"/>
    </location>
</feature>
<dbReference type="Gene3D" id="3.40.50.1820">
    <property type="entry name" value="alpha/beta hydrolase"/>
    <property type="match status" value="1"/>
</dbReference>
<evidence type="ECO:0000256" key="2">
    <source>
        <dbReference type="SAM" id="SignalP"/>
    </source>
</evidence>
<reference evidence="4 5" key="1">
    <citation type="submission" date="2023-07" db="EMBL/GenBank/DDBJ databases">
        <authorList>
            <person name="Lian W.-H."/>
        </authorList>
    </citation>
    <scope>NUCLEOTIDE SEQUENCE [LARGE SCALE GENOMIC DNA]</scope>
    <source>
        <strain evidence="4 5">SYSU DXS3180</strain>
    </source>
</reference>
<dbReference type="InterPro" id="IPR029058">
    <property type="entry name" value="AB_hydrolase_fold"/>
</dbReference>
<dbReference type="NCBIfam" id="TIGR04183">
    <property type="entry name" value="Por_Secre_tail"/>
    <property type="match status" value="1"/>
</dbReference>
<proteinExistence type="predicted"/>
<dbReference type="InterPro" id="IPR013783">
    <property type="entry name" value="Ig-like_fold"/>
</dbReference>
<organism evidence="4 5">
    <name type="scientific">Danxiaibacter flavus</name>
    <dbReference type="NCBI Taxonomy" id="3049108"/>
    <lineage>
        <taxon>Bacteria</taxon>
        <taxon>Pseudomonadati</taxon>
        <taxon>Bacteroidota</taxon>
        <taxon>Chitinophagia</taxon>
        <taxon>Chitinophagales</taxon>
        <taxon>Chitinophagaceae</taxon>
        <taxon>Danxiaibacter</taxon>
    </lineage>
</organism>
<dbReference type="InterPro" id="IPR036116">
    <property type="entry name" value="FN3_sf"/>
</dbReference>
<dbReference type="InterPro" id="IPR003961">
    <property type="entry name" value="FN3_dom"/>
</dbReference>
<evidence type="ECO:0000313" key="5">
    <source>
        <dbReference type="Proteomes" id="UP001560573"/>
    </source>
</evidence>
<dbReference type="RefSeq" id="WP_369328934.1">
    <property type="nucleotide sequence ID" value="NZ_JAULBC010000002.1"/>
</dbReference>
<feature type="signal peptide" evidence="2">
    <location>
        <begin position="1"/>
        <end position="20"/>
    </location>
</feature>
<keyword evidence="2" id="KW-0732">Signal</keyword>
<dbReference type="SUPFAM" id="SSF49265">
    <property type="entry name" value="Fibronectin type III"/>
    <property type="match status" value="1"/>
</dbReference>
<feature type="chain" id="PRO_5045139666" evidence="2">
    <location>
        <begin position="21"/>
        <end position="824"/>
    </location>
</feature>
<accession>A0ABV3ZGK3</accession>
<dbReference type="Proteomes" id="UP001560573">
    <property type="component" value="Unassembled WGS sequence"/>
</dbReference>
<dbReference type="SMART" id="SM00060">
    <property type="entry name" value="FN3"/>
    <property type="match status" value="1"/>
</dbReference>
<evidence type="ECO:0000259" key="3">
    <source>
        <dbReference type="PROSITE" id="PS50853"/>
    </source>
</evidence>
<dbReference type="InterPro" id="IPR026444">
    <property type="entry name" value="Secre_tail"/>
</dbReference>
<dbReference type="Pfam" id="PF00041">
    <property type="entry name" value="fn3"/>
    <property type="match status" value="1"/>
</dbReference>
<dbReference type="Pfam" id="PF18962">
    <property type="entry name" value="Por_Secre_tail"/>
    <property type="match status" value="1"/>
</dbReference>
<feature type="region of interest" description="Disordered" evidence="1">
    <location>
        <begin position="125"/>
        <end position="208"/>
    </location>
</feature>
<protein>
    <submittedName>
        <fullName evidence="4">T9SS type A sorting domain-containing protein</fullName>
    </submittedName>
</protein>
<feature type="compositionally biased region" description="Polar residues" evidence="1">
    <location>
        <begin position="187"/>
        <end position="208"/>
    </location>
</feature>
<gene>
    <name evidence="4" type="ORF">QTN47_08510</name>
</gene>
<sequence>MQRIVCIALCAVLLPLCALSKRNPFAPSSAPTAFTATGGDTKITLNWSQPLNNGGSAVTSYKIYRGTRAGGSKNLIKTVASTVYSIIDEGKVNGTQYFYTIKAVNLSGDGESSPEVNAIPGVQTVDTLPTATPPGNISTQQPVTDTSGQTATTPPPSSTDTLPTPPSTDTSAPVVTPPATDTTQVPSKDSTQIPTTTPEPDNGDYTTTFNIVSGKANPWDSTAVDQQGYMYTPAGYNNGNKRKYPAIIFLHGLGEVGRNQVKLLVNEGLPYLINNGMKPDSCLIFCPQLPYGSWTKAKIEVAMNWIIANYRIDTTRIYVTGLSLGANGTFEALKGIGNRVAAAISSNGFNNGPASLTTSNYSMLWNVPVLFIGGDKDVTIPFDYTDKTTIPVVTSVYYSNARKDPTLIPMELLCIKGGTHSRNVWNDNCYDISKAPFNFINWFLQYSKDKAYTATRQVELMERFVSLKKFDQALFKYQTALTYVNQLAAGDDKTKLSDRLANACLQLNNAGKRYIIKFGNSVTDASYNYLLNGATGQTVSALKDMTSKQTSTYKFTITKQASTTTSFTTDNTVFNHNYLGLTKGFLQNGFVATAAGGCYEFSGLDNTKTYRLVAFGAYNHTTPSTPADLTIVVDSTVKTLFTNTTSVNWIEFSNIKPVQGKVTFMVKGSPSYKNVDLVSKTETGSSQTTASNIVGYNYNAYINGVMLVENPPTASTTQRTMLMQQRQTLEAAVPAVAKEEVLQTSIYPNPVSGGALNVQLASNVNGTASVSVYNMEGKLMRMQSFQTIGKGNLLTLNVSNLPKGLYLAKIAAAGSFVTHKVVIQ</sequence>
<evidence type="ECO:0000313" key="4">
    <source>
        <dbReference type="EMBL" id="MEX6687529.1"/>
    </source>
</evidence>
<name>A0ABV3ZGK3_9BACT</name>